<reference evidence="1" key="2">
    <citation type="submission" date="2020-09" db="EMBL/GenBank/DDBJ databases">
        <authorList>
            <person name="Sun Q."/>
            <person name="Kim S."/>
        </authorList>
    </citation>
    <scope>NUCLEOTIDE SEQUENCE</scope>
    <source>
        <strain evidence="1">KCTC 12870</strain>
    </source>
</reference>
<dbReference type="AlphaFoldDB" id="A0A8J3DCD5"/>
<dbReference type="GO" id="GO:0004553">
    <property type="term" value="F:hydrolase activity, hydrolyzing O-glycosyl compounds"/>
    <property type="evidence" value="ECO:0007669"/>
    <property type="project" value="TreeGrafter"/>
</dbReference>
<keyword evidence="2" id="KW-1185">Reference proteome</keyword>
<dbReference type="EMBL" id="BMXG01000010">
    <property type="protein sequence ID" value="GHC02726.1"/>
    <property type="molecule type" value="Genomic_DNA"/>
</dbReference>
<dbReference type="SUPFAM" id="SSF51445">
    <property type="entry name" value="(Trans)glycosidases"/>
    <property type="match status" value="1"/>
</dbReference>
<comment type="caution">
    <text evidence="1">The sequence shown here is derived from an EMBL/GenBank/DDBJ whole genome shotgun (WGS) entry which is preliminary data.</text>
</comment>
<dbReference type="InterPro" id="IPR017853">
    <property type="entry name" value="GH"/>
</dbReference>
<proteinExistence type="predicted"/>
<accession>A0A8J3DCD5</accession>
<dbReference type="Gene3D" id="3.20.20.80">
    <property type="entry name" value="Glycosidases"/>
    <property type="match status" value="1"/>
</dbReference>
<dbReference type="SUPFAM" id="SSF49344">
    <property type="entry name" value="CBD9-like"/>
    <property type="match status" value="1"/>
</dbReference>
<dbReference type="PANTHER" id="PTHR12631">
    <property type="entry name" value="ALPHA-L-IDURONIDASE"/>
    <property type="match status" value="1"/>
</dbReference>
<gene>
    <name evidence="1" type="ORF">GCM10007047_19220</name>
</gene>
<dbReference type="PANTHER" id="PTHR12631:SF10">
    <property type="entry name" value="BETA-XYLOSIDASE-LIKE PROTEIN-RELATED"/>
    <property type="match status" value="1"/>
</dbReference>
<dbReference type="InterPro" id="IPR051923">
    <property type="entry name" value="Glycosyl_Hydrolase_39"/>
</dbReference>
<name>A0A8J3DCD5_9BACT</name>
<protein>
    <recommendedName>
        <fullName evidence="3">Carbohydrate-binding domain-containing protein</fullName>
    </recommendedName>
</protein>
<reference evidence="1" key="1">
    <citation type="journal article" date="2014" name="Int. J. Syst. Evol. Microbiol.">
        <title>Complete genome sequence of Corynebacterium casei LMG S-19264T (=DSM 44701T), isolated from a smear-ripened cheese.</title>
        <authorList>
            <consortium name="US DOE Joint Genome Institute (JGI-PGF)"/>
            <person name="Walter F."/>
            <person name="Albersmeier A."/>
            <person name="Kalinowski J."/>
            <person name="Ruckert C."/>
        </authorList>
    </citation>
    <scope>NUCLEOTIDE SEQUENCE</scope>
    <source>
        <strain evidence="1">KCTC 12870</strain>
    </source>
</reference>
<dbReference type="Proteomes" id="UP000642829">
    <property type="component" value="Unassembled WGS sequence"/>
</dbReference>
<evidence type="ECO:0008006" key="3">
    <source>
        <dbReference type="Google" id="ProtNLM"/>
    </source>
</evidence>
<dbReference type="Gene3D" id="2.60.40.1190">
    <property type="match status" value="1"/>
</dbReference>
<evidence type="ECO:0000313" key="1">
    <source>
        <dbReference type="EMBL" id="GHC02726.1"/>
    </source>
</evidence>
<sequence length="905" mass="101413">MLLLIVSTLFSFSSSSLPGVELSLLPEAPDAVIMDGASSEVTIKLQQGDSKDGAYEVRQYFTDRYGIETKGATLPADLKQVWTHKAVVPVEYYGATEYRVEVFESETKQPIATQRLWLVKPVPLPELTKAERIASPIGINTHDGAHWQTLKAFGVHWARDYSWGWLRQGKHIPKAANHTDFGKKLEAIQAAGIEVLPVMQRAFRTKDNRFFIPWGDVIQESYERLSKGFPDILYWELDNESNLQHRDETTEDYQKYLESYVKYIRMAYAGLQDAGNGAKVVLDGEAGIHPVRARYLLEQVGDYYSVVNYHYYTGTVAPEIAERDINTGAEDRPQTVSFLDIMREMNQLAKDHGKETWLSEIAWSAEGGPEVGYRYQAAYLHRIYLLAAWAGTDKVFWFWDRNLGGQGRFSGTGLIDMETKPTVALPVGAAMAGISKFIARARYAGSVDIGHERWCLLFERPEGGWLVAAWAVGTEFPLPSELENAKESFDLYGNPLRDRRLSDDPAYFYLSALPDEWESQRQVQLLSTSTINIYQGDDATVEVRAGGDIKLRFADLPSGVQVGEWTYEDNTWVCDLSANPTLPAAIYSIQAVASDKGWEKRFTLRLVVRPAVSIRTMPYTPGKPSSIEATLLIPKAVEATFSTPEELGTMTPDSLELESDQTKTLEFTATSEDQGPIQLTSKLSNGGTQVTWIRPRILQVPKAGNIQIDGSLDDWPKDNGILTRHSLLLKGLETGFDPKMRLAWSSEGLYVAAQIPVGMGLKPPAKPEDFWEWTGLEMNLNAADVKTEPGAVRPHLLYFVPTQDGKNQPWRLFAGEWNKQMPDGSRNHLKDDIRTKNAVIYEGGMMTLEIFIPDEVLEASPEANEIWRMTINAKISRALSPKTVATWPAGPGKGWESWGMLIFED</sequence>
<organism evidence="1 2">
    <name type="scientific">Cerasicoccus arenae</name>
    <dbReference type="NCBI Taxonomy" id="424488"/>
    <lineage>
        <taxon>Bacteria</taxon>
        <taxon>Pseudomonadati</taxon>
        <taxon>Verrucomicrobiota</taxon>
        <taxon>Opitutia</taxon>
        <taxon>Puniceicoccales</taxon>
        <taxon>Cerasicoccaceae</taxon>
        <taxon>Cerasicoccus</taxon>
    </lineage>
</organism>
<evidence type="ECO:0000313" key="2">
    <source>
        <dbReference type="Proteomes" id="UP000642829"/>
    </source>
</evidence>